<organism evidence="2 3">
    <name type="scientific">Vibrio zhanjiangensis</name>
    <dbReference type="NCBI Taxonomy" id="1046128"/>
    <lineage>
        <taxon>Bacteria</taxon>
        <taxon>Pseudomonadati</taxon>
        <taxon>Pseudomonadota</taxon>
        <taxon>Gammaproteobacteria</taxon>
        <taxon>Vibrionales</taxon>
        <taxon>Vibrionaceae</taxon>
        <taxon>Vibrio</taxon>
    </lineage>
</organism>
<reference evidence="3" key="1">
    <citation type="journal article" date="2019" name="Int. J. Syst. Evol. Microbiol.">
        <title>The Global Catalogue of Microorganisms (GCM) 10K type strain sequencing project: providing services to taxonomists for standard genome sequencing and annotation.</title>
        <authorList>
            <consortium name="The Broad Institute Genomics Platform"/>
            <consortium name="The Broad Institute Genome Sequencing Center for Infectious Disease"/>
            <person name="Wu L."/>
            <person name="Ma J."/>
        </authorList>
    </citation>
    <scope>NUCLEOTIDE SEQUENCE [LARGE SCALE GENOMIC DNA]</scope>
    <source>
        <strain evidence="3">NBRC 108723</strain>
    </source>
</reference>
<feature type="domain" description="N-acetyltransferase" evidence="1">
    <location>
        <begin position="1"/>
        <end position="166"/>
    </location>
</feature>
<protein>
    <submittedName>
        <fullName evidence="2">N-acetyltransferase</fullName>
    </submittedName>
</protein>
<evidence type="ECO:0000259" key="1">
    <source>
        <dbReference type="PROSITE" id="PS51186"/>
    </source>
</evidence>
<evidence type="ECO:0000313" key="2">
    <source>
        <dbReference type="EMBL" id="GLT17320.1"/>
    </source>
</evidence>
<dbReference type="EMBL" id="BSPW01000021">
    <property type="protein sequence ID" value="GLT17320.1"/>
    <property type="molecule type" value="Genomic_DNA"/>
</dbReference>
<name>A0ABQ6EVV2_9VIBR</name>
<sequence length="166" mass="19099">MIIATRRTLLMPYNESLQSEFLMLNYCTKNRMLMDGSYTVSSAKRLFQRILHDPSIYSLAVLDNQSRDYIGHVFIYNLDERPTLGFLFDKAYWGRGIASEVLSAFLPQALHHLHLYQVIASVDSHHIASIRVLEKIGFEQQSDLSSQKSAHRHYVFTSCEGELALE</sequence>
<dbReference type="Pfam" id="PF13302">
    <property type="entry name" value="Acetyltransf_3"/>
    <property type="match status" value="1"/>
</dbReference>
<dbReference type="PANTHER" id="PTHR43792:SF1">
    <property type="entry name" value="N-ACETYLTRANSFERASE DOMAIN-CONTAINING PROTEIN"/>
    <property type="match status" value="1"/>
</dbReference>
<dbReference type="PROSITE" id="PS51186">
    <property type="entry name" value="GNAT"/>
    <property type="match status" value="1"/>
</dbReference>
<dbReference type="PANTHER" id="PTHR43792">
    <property type="entry name" value="GNAT FAMILY, PUTATIVE (AFU_ORTHOLOGUE AFUA_3G00765)-RELATED-RELATED"/>
    <property type="match status" value="1"/>
</dbReference>
<dbReference type="InterPro" id="IPR051531">
    <property type="entry name" value="N-acetyltransferase"/>
</dbReference>
<dbReference type="SUPFAM" id="SSF55729">
    <property type="entry name" value="Acyl-CoA N-acyltransferases (Nat)"/>
    <property type="match status" value="1"/>
</dbReference>
<accession>A0ABQ6EVV2</accession>
<keyword evidence="3" id="KW-1185">Reference proteome</keyword>
<evidence type="ECO:0000313" key="3">
    <source>
        <dbReference type="Proteomes" id="UP001157138"/>
    </source>
</evidence>
<proteinExistence type="predicted"/>
<dbReference type="InterPro" id="IPR016181">
    <property type="entry name" value="Acyl_CoA_acyltransferase"/>
</dbReference>
<dbReference type="Gene3D" id="3.40.630.30">
    <property type="match status" value="1"/>
</dbReference>
<comment type="caution">
    <text evidence="2">The sequence shown here is derived from an EMBL/GenBank/DDBJ whole genome shotgun (WGS) entry which is preliminary data.</text>
</comment>
<dbReference type="Proteomes" id="UP001157138">
    <property type="component" value="Unassembled WGS sequence"/>
</dbReference>
<gene>
    <name evidence="2" type="ORF">GCM10007938_10970</name>
</gene>
<dbReference type="RefSeq" id="WP_348541466.1">
    <property type="nucleotide sequence ID" value="NZ_BSPW01000021.1"/>
</dbReference>
<dbReference type="InterPro" id="IPR000182">
    <property type="entry name" value="GNAT_dom"/>
</dbReference>